<evidence type="ECO:0000259" key="2">
    <source>
        <dbReference type="Pfam" id="PF03795"/>
    </source>
</evidence>
<dbReference type="RefSeq" id="WP_131515339.1">
    <property type="nucleotide sequence ID" value="NZ_SJKD01000004.1"/>
</dbReference>
<dbReference type="OrthoDB" id="668782at2"/>
<proteinExistence type="inferred from homology"/>
<protein>
    <recommendedName>
        <fullName evidence="2">YCII-related domain-containing protein</fullName>
    </recommendedName>
</protein>
<evidence type="ECO:0000256" key="1">
    <source>
        <dbReference type="ARBA" id="ARBA00007689"/>
    </source>
</evidence>
<dbReference type="Proteomes" id="UP000293342">
    <property type="component" value="Unassembled WGS sequence"/>
</dbReference>
<reference evidence="3 4" key="1">
    <citation type="submission" date="2019-02" db="EMBL/GenBank/DDBJ databases">
        <title>Kribbella capetownensis sp. nov. and Kribbella speibonae sp. nov., isolated from soil.</title>
        <authorList>
            <person name="Curtis S.M."/>
            <person name="Norton I."/>
            <person name="Everest G.J."/>
            <person name="Meyers P.R."/>
        </authorList>
    </citation>
    <scope>NUCLEOTIDE SEQUENCE [LARGE SCALE GENOMIC DNA]</scope>
    <source>
        <strain evidence="3 4">YM53</strain>
    </source>
</reference>
<feature type="domain" description="YCII-related" evidence="2">
    <location>
        <begin position="4"/>
        <end position="115"/>
    </location>
</feature>
<comment type="similarity">
    <text evidence="1">Belongs to the YciI family.</text>
</comment>
<dbReference type="InterPro" id="IPR011008">
    <property type="entry name" value="Dimeric_a/b-barrel"/>
</dbReference>
<organism evidence="3 4">
    <name type="scientific">Kribbella capetownensis</name>
    <dbReference type="NCBI Taxonomy" id="1572659"/>
    <lineage>
        <taxon>Bacteria</taxon>
        <taxon>Bacillati</taxon>
        <taxon>Actinomycetota</taxon>
        <taxon>Actinomycetes</taxon>
        <taxon>Propionibacteriales</taxon>
        <taxon>Kribbellaceae</taxon>
        <taxon>Kribbella</taxon>
    </lineage>
</organism>
<dbReference type="Gene3D" id="3.30.70.1060">
    <property type="entry name" value="Dimeric alpha+beta barrel"/>
    <property type="match status" value="1"/>
</dbReference>
<accession>A0A4R0JRI0</accession>
<dbReference type="PANTHER" id="PTHR35174">
    <property type="entry name" value="BLL7171 PROTEIN-RELATED"/>
    <property type="match status" value="1"/>
</dbReference>
<dbReference type="EMBL" id="SJKD01000004">
    <property type="protein sequence ID" value="TCC49067.1"/>
    <property type="molecule type" value="Genomic_DNA"/>
</dbReference>
<dbReference type="Pfam" id="PF03795">
    <property type="entry name" value="YCII"/>
    <property type="match status" value="1"/>
</dbReference>
<dbReference type="AlphaFoldDB" id="A0A4R0JRI0"/>
<dbReference type="InterPro" id="IPR005545">
    <property type="entry name" value="YCII"/>
</dbReference>
<sequence length="126" mass="13700">MSHYLLSVYETENQVEGAPSTPDDMQAFLRRVIALEEEMDKAGAFVFGGALHGLDAATVVRGGTGLDKVTTDGPFAEGKEHIGGFYIIDAEDLDEALEWAKKVVEAINHAIEVRPFRATGRLQDGH</sequence>
<dbReference type="SUPFAM" id="SSF54909">
    <property type="entry name" value="Dimeric alpha+beta barrel"/>
    <property type="match status" value="1"/>
</dbReference>
<keyword evidence="4" id="KW-1185">Reference proteome</keyword>
<evidence type="ECO:0000313" key="4">
    <source>
        <dbReference type="Proteomes" id="UP000293342"/>
    </source>
</evidence>
<evidence type="ECO:0000313" key="3">
    <source>
        <dbReference type="EMBL" id="TCC49067.1"/>
    </source>
</evidence>
<comment type="caution">
    <text evidence="3">The sequence shown here is derived from an EMBL/GenBank/DDBJ whole genome shotgun (WGS) entry which is preliminary data.</text>
</comment>
<name>A0A4R0JRI0_9ACTN</name>
<dbReference type="PANTHER" id="PTHR35174:SF3">
    <property type="entry name" value="BLL7171 PROTEIN"/>
    <property type="match status" value="1"/>
</dbReference>
<gene>
    <name evidence="3" type="ORF">E0H75_21240</name>
</gene>